<evidence type="ECO:0000256" key="11">
    <source>
        <dbReference type="RuleBase" id="RU003953"/>
    </source>
</evidence>
<keyword evidence="7" id="KW-0692">RNA repair</keyword>
<dbReference type="InterPro" id="IPR002646">
    <property type="entry name" value="PolA_pol_head_dom"/>
</dbReference>
<dbReference type="Gene3D" id="1.10.3090.10">
    <property type="entry name" value="cca-adding enzyme, domain 2"/>
    <property type="match status" value="1"/>
</dbReference>
<dbReference type="PIRSF" id="PIRSF000813">
    <property type="entry name" value="CCA_bact"/>
    <property type="match status" value="1"/>
</dbReference>
<proteinExistence type="inferred from homology"/>
<evidence type="ECO:0000256" key="8">
    <source>
        <dbReference type="ARBA" id="ARBA00022840"/>
    </source>
</evidence>
<dbReference type="CDD" id="cd05398">
    <property type="entry name" value="NT_ClassII-CCAase"/>
    <property type="match status" value="1"/>
</dbReference>
<keyword evidence="8" id="KW-0067">ATP-binding</keyword>
<organism evidence="14 15">
    <name type="scientific">Psychrobacter saeujeotis</name>
    <dbReference type="NCBI Taxonomy" id="3143436"/>
    <lineage>
        <taxon>Bacteria</taxon>
        <taxon>Pseudomonadati</taxon>
        <taxon>Pseudomonadota</taxon>
        <taxon>Gammaproteobacteria</taxon>
        <taxon>Moraxellales</taxon>
        <taxon>Moraxellaceae</taxon>
        <taxon>Psychrobacter</taxon>
    </lineage>
</organism>
<protein>
    <submittedName>
        <fullName evidence="14">tRNA nucleotidyltransferase</fullName>
    </submittedName>
</protein>
<dbReference type="Pfam" id="PF01743">
    <property type="entry name" value="PolyA_pol"/>
    <property type="match status" value="1"/>
</dbReference>
<evidence type="ECO:0000313" key="15">
    <source>
        <dbReference type="Proteomes" id="UP001461960"/>
    </source>
</evidence>
<evidence type="ECO:0000259" key="12">
    <source>
        <dbReference type="Pfam" id="PF01743"/>
    </source>
</evidence>
<name>A0ABU9XA26_9GAMM</name>
<dbReference type="RefSeq" id="WP_299219980.1">
    <property type="nucleotide sequence ID" value="NZ_JBDGHN010000002.1"/>
</dbReference>
<dbReference type="InterPro" id="IPR012006">
    <property type="entry name" value="CCA_bact"/>
</dbReference>
<reference evidence="14 15" key="1">
    <citation type="submission" date="2024-05" db="EMBL/GenBank/DDBJ databases">
        <authorList>
            <person name="Kim H.-Y."/>
            <person name="Kim E."/>
            <person name="Cai Y."/>
            <person name="Yang S.-M."/>
            <person name="Lee W."/>
        </authorList>
    </citation>
    <scope>NUCLEOTIDE SEQUENCE [LARGE SCALE GENOMIC DNA]</scope>
    <source>
        <strain evidence="14 15">FBL11</strain>
    </source>
</reference>
<evidence type="ECO:0000256" key="1">
    <source>
        <dbReference type="ARBA" id="ARBA00001946"/>
    </source>
</evidence>
<comment type="cofactor">
    <cofactor evidence="1">
        <name>Mg(2+)</name>
        <dbReference type="ChEBI" id="CHEBI:18420"/>
    </cofactor>
</comment>
<keyword evidence="6" id="KW-0547">Nucleotide-binding</keyword>
<keyword evidence="9" id="KW-0460">Magnesium</keyword>
<evidence type="ECO:0000256" key="4">
    <source>
        <dbReference type="ARBA" id="ARBA00022695"/>
    </source>
</evidence>
<keyword evidence="4" id="KW-0548">Nucleotidyltransferase</keyword>
<accession>A0ABU9XA26</accession>
<keyword evidence="5" id="KW-0479">Metal-binding</keyword>
<dbReference type="PANTHER" id="PTHR47545:SF1">
    <property type="entry name" value="MULTIFUNCTIONAL CCA PROTEIN"/>
    <property type="match status" value="1"/>
</dbReference>
<evidence type="ECO:0000256" key="7">
    <source>
        <dbReference type="ARBA" id="ARBA00022800"/>
    </source>
</evidence>
<feature type="domain" description="tRNA nucleotidyltransferase/poly(A) polymerase RNA and SrmB- binding" evidence="13">
    <location>
        <begin position="158"/>
        <end position="219"/>
    </location>
</feature>
<dbReference type="InterPro" id="IPR043519">
    <property type="entry name" value="NT_sf"/>
</dbReference>
<dbReference type="InterPro" id="IPR050124">
    <property type="entry name" value="tRNA_CCA-adding_enzyme"/>
</dbReference>
<keyword evidence="2 11" id="KW-0808">Transferase</keyword>
<dbReference type="SUPFAM" id="SSF81891">
    <property type="entry name" value="Poly A polymerase C-terminal region-like"/>
    <property type="match status" value="1"/>
</dbReference>
<dbReference type="PANTHER" id="PTHR47545">
    <property type="entry name" value="MULTIFUNCTIONAL CCA PROTEIN"/>
    <property type="match status" value="1"/>
</dbReference>
<evidence type="ECO:0000256" key="6">
    <source>
        <dbReference type="ARBA" id="ARBA00022741"/>
    </source>
</evidence>
<evidence type="ECO:0000256" key="3">
    <source>
        <dbReference type="ARBA" id="ARBA00022694"/>
    </source>
</evidence>
<evidence type="ECO:0000313" key="14">
    <source>
        <dbReference type="EMBL" id="MEN2751202.1"/>
    </source>
</evidence>
<comment type="caution">
    <text evidence="14">The sequence shown here is derived from an EMBL/GenBank/DDBJ whole genome shotgun (WGS) entry which is preliminary data.</text>
</comment>
<evidence type="ECO:0000256" key="9">
    <source>
        <dbReference type="ARBA" id="ARBA00022842"/>
    </source>
</evidence>
<dbReference type="Proteomes" id="UP001461960">
    <property type="component" value="Unassembled WGS sequence"/>
</dbReference>
<dbReference type="Gene3D" id="3.30.460.10">
    <property type="entry name" value="Beta Polymerase, domain 2"/>
    <property type="match status" value="1"/>
</dbReference>
<dbReference type="EMBL" id="JBDGHN010000002">
    <property type="protein sequence ID" value="MEN2751202.1"/>
    <property type="molecule type" value="Genomic_DNA"/>
</dbReference>
<dbReference type="SUPFAM" id="SSF81301">
    <property type="entry name" value="Nucleotidyltransferase"/>
    <property type="match status" value="1"/>
</dbReference>
<evidence type="ECO:0000256" key="2">
    <source>
        <dbReference type="ARBA" id="ARBA00022679"/>
    </source>
</evidence>
<sequence>MQVYLVGGAVRDQLLDRPITDKDFVVVGATVDEMLAAGFVQVGADFPVFLHPTTQEEYALARTERKLGRGYQGFSVHASPDVTLQDDLQRRDLTINAMAIEVTGLTDDTPLTGEVIDYHGGLDDIQSKTLRHISQAFSEDPLRVLRVARFYGRYYDLGFHIAEETITLMRQLVDSGELTHLSAERIWQESSRATMQGSPQVYWEQLYAIGALTEYFAPLHHAWGDTRVRETVQTALYFAGQMHLNLSQRWALLMASLDQSISVSQPNPDILSSASHTSIVAEEKKTALKAITSISNSAKVPKVPTQFASLFVTQAGKLSAVNELNATQKIDLIQACSAHKEPNKLSQLLVTSHVLQLAKQHRQMMLALNSFHAIGIESIDPDIKGAAIGKALNEARAAHLFSMEQSIASTN</sequence>
<dbReference type="InterPro" id="IPR032828">
    <property type="entry name" value="PolyA_RNA-bd"/>
</dbReference>
<evidence type="ECO:0000256" key="10">
    <source>
        <dbReference type="ARBA" id="ARBA00022884"/>
    </source>
</evidence>
<evidence type="ECO:0000256" key="5">
    <source>
        <dbReference type="ARBA" id="ARBA00022723"/>
    </source>
</evidence>
<feature type="domain" description="Poly A polymerase head" evidence="12">
    <location>
        <begin position="3"/>
        <end position="131"/>
    </location>
</feature>
<keyword evidence="10 11" id="KW-0694">RNA-binding</keyword>
<evidence type="ECO:0000259" key="13">
    <source>
        <dbReference type="Pfam" id="PF12627"/>
    </source>
</evidence>
<gene>
    <name evidence="14" type="ORF">AAIR29_06080</name>
</gene>
<keyword evidence="3" id="KW-0819">tRNA processing</keyword>
<keyword evidence="15" id="KW-1185">Reference proteome</keyword>
<dbReference type="Pfam" id="PF12627">
    <property type="entry name" value="PolyA_pol_RNAbd"/>
    <property type="match status" value="1"/>
</dbReference>
<comment type="similarity">
    <text evidence="11">Belongs to the tRNA nucleotidyltransferase/poly(A) polymerase family.</text>
</comment>